<reference evidence="7" key="1">
    <citation type="submission" date="2020-10" db="EMBL/GenBank/DDBJ databases">
        <authorList>
            <person name="Gilroy R."/>
        </authorList>
    </citation>
    <scope>NUCLEOTIDE SEQUENCE</scope>
    <source>
        <strain evidence="7">B1-3475</strain>
    </source>
</reference>
<dbReference type="Gene3D" id="3.40.570.10">
    <property type="entry name" value="Extracellular Endonuclease, subunit A"/>
    <property type="match status" value="1"/>
</dbReference>
<dbReference type="InterPro" id="IPR001604">
    <property type="entry name" value="Endo_G_ENPP1-like_dom"/>
</dbReference>
<dbReference type="GO" id="GO:0003676">
    <property type="term" value="F:nucleic acid binding"/>
    <property type="evidence" value="ECO:0007669"/>
    <property type="project" value="InterPro"/>
</dbReference>
<organism evidence="7 8">
    <name type="scientific">Candidatus Cryptobacteroides intestinigallinarum</name>
    <dbReference type="NCBI Taxonomy" id="2840767"/>
    <lineage>
        <taxon>Bacteria</taxon>
        <taxon>Pseudomonadati</taxon>
        <taxon>Bacteroidota</taxon>
        <taxon>Bacteroidia</taxon>
        <taxon>Bacteroidales</taxon>
        <taxon>Candidatus Cryptobacteroides</taxon>
    </lineage>
</organism>
<dbReference type="PANTHER" id="PTHR13966:SF5">
    <property type="entry name" value="ENDONUCLEASE G, MITOCHONDRIAL"/>
    <property type="match status" value="1"/>
</dbReference>
<feature type="compositionally biased region" description="Acidic residues" evidence="3">
    <location>
        <begin position="248"/>
        <end position="260"/>
    </location>
</feature>
<feature type="domain" description="ENPP1-3/EXOG-like endonuclease/phosphodiesterase" evidence="5">
    <location>
        <begin position="330"/>
        <end position="533"/>
    </location>
</feature>
<evidence type="ECO:0000313" key="7">
    <source>
        <dbReference type="EMBL" id="MBO8455929.1"/>
    </source>
</evidence>
<dbReference type="InterPro" id="IPR044929">
    <property type="entry name" value="DNA/RNA_non-sp_Endonuclease_sf"/>
</dbReference>
<dbReference type="SMART" id="SM00892">
    <property type="entry name" value="Endonuclease_NS"/>
    <property type="match status" value="1"/>
</dbReference>
<keyword evidence="2" id="KW-0479">Metal-binding</keyword>
<dbReference type="Pfam" id="PF01223">
    <property type="entry name" value="Endonuclease_NS"/>
    <property type="match status" value="1"/>
</dbReference>
<comment type="caution">
    <text evidence="7">The sequence shown here is derived from an EMBL/GenBank/DDBJ whole genome shotgun (WGS) entry which is preliminary data.</text>
</comment>
<feature type="region of interest" description="Disordered" evidence="3">
    <location>
        <begin position="30"/>
        <end position="79"/>
    </location>
</feature>
<dbReference type="GO" id="GO:0016787">
    <property type="term" value="F:hydrolase activity"/>
    <property type="evidence" value="ECO:0007669"/>
    <property type="project" value="InterPro"/>
</dbReference>
<gene>
    <name evidence="7" type="ORF">IAC08_05950</name>
</gene>
<dbReference type="InterPro" id="IPR044925">
    <property type="entry name" value="His-Me_finger_sf"/>
</dbReference>
<dbReference type="SMART" id="SM00477">
    <property type="entry name" value="NUC"/>
    <property type="match status" value="1"/>
</dbReference>
<feature type="compositionally biased region" description="Acidic residues" evidence="3">
    <location>
        <begin position="44"/>
        <end position="68"/>
    </location>
</feature>
<name>A0A9D9N0H5_9BACT</name>
<feature type="domain" description="DNA/RNA non-specific endonuclease/pyrophosphatase/phosphodiesterase" evidence="6">
    <location>
        <begin position="329"/>
        <end position="533"/>
    </location>
</feature>
<protein>
    <submittedName>
        <fullName evidence="7">DNA/RNA non-specific endonuclease</fullName>
    </submittedName>
</protein>
<dbReference type="GO" id="GO:0004519">
    <property type="term" value="F:endonuclease activity"/>
    <property type="evidence" value="ECO:0007669"/>
    <property type="project" value="UniProtKB-KW"/>
</dbReference>
<dbReference type="PROSITE" id="PS51257">
    <property type="entry name" value="PROKAR_LIPOPROTEIN"/>
    <property type="match status" value="1"/>
</dbReference>
<dbReference type="InterPro" id="IPR040255">
    <property type="entry name" value="Non-specific_endonuclease"/>
</dbReference>
<feature type="active site" description="Proton acceptor" evidence="1">
    <location>
        <position position="389"/>
    </location>
</feature>
<evidence type="ECO:0000256" key="3">
    <source>
        <dbReference type="SAM" id="MobiDB-lite"/>
    </source>
</evidence>
<reference evidence="7" key="2">
    <citation type="journal article" date="2021" name="PeerJ">
        <title>Extensive microbial diversity within the chicken gut microbiome revealed by metagenomics and culture.</title>
        <authorList>
            <person name="Gilroy R."/>
            <person name="Ravi A."/>
            <person name="Getino M."/>
            <person name="Pursley I."/>
            <person name="Horton D.L."/>
            <person name="Alikhan N.F."/>
            <person name="Baker D."/>
            <person name="Gharbi K."/>
            <person name="Hall N."/>
            <person name="Watson M."/>
            <person name="Adriaenssens E.M."/>
            <person name="Foster-Nyarko E."/>
            <person name="Jarju S."/>
            <person name="Secka A."/>
            <person name="Antonio M."/>
            <person name="Oren A."/>
            <person name="Chaudhuri R.R."/>
            <person name="La Ragione R."/>
            <person name="Hildebrand F."/>
            <person name="Pallen M.J."/>
        </authorList>
    </citation>
    <scope>NUCLEOTIDE SEQUENCE</scope>
    <source>
        <strain evidence="7">B1-3475</strain>
    </source>
</reference>
<dbReference type="InterPro" id="IPR020821">
    <property type="entry name" value="ENPP1-3/EXOG-like_nuc-like"/>
</dbReference>
<sequence>MIYKSIAIAAIASILGIFALCSCEKGPIEAEDTEINDDTGSPDNDQDEDSTGDEDGSSGDVSGEDGDNNEGNGEGENPEEYFYTEVSSSTEDWSGDYLITYTSGNTITVFNSWDPYGQSTLDMHDYITVDGIPAEYGDPGKSVISKFGSGYSIYVSGVGYIGYTGSKNSLLRNESDQPSAETDVWEIYFDGAVHICPASASGRELMWNNSAPRFACYKSNLEELTLYKRNVSDGNIELPGDGGQNPEPEPDPEPDPDEGGETPGGEISEGGNTAGWLVNMEVPHADVNISGNWSRTVSEKYGNSLAYVCETDDPDRLVVTHTFTDGGKKYRNYTILFDKSKKAALWVAYAMHKNVWGGDSGRNDAWTYDPAIPSDWQSTGCSSPYSKGHQIASNDRQRCVGANKQTFYYSNQTPQWQTRFNDGVWNTLENRVQNNAPSGRDTLYVVTGPIYGSGYKSISDKGGKQVPVPTGYWKCVMKCSFSSSGEMTSASGIGYLFEKNGEYSNTNYSNYSVTIDEIEALTGFDLFANIPEGLQAAAESKKTALF</sequence>
<evidence type="ECO:0000313" key="8">
    <source>
        <dbReference type="Proteomes" id="UP000823617"/>
    </source>
</evidence>
<dbReference type="Proteomes" id="UP000823617">
    <property type="component" value="Unassembled WGS sequence"/>
</dbReference>
<evidence type="ECO:0000256" key="2">
    <source>
        <dbReference type="PIRSR" id="PIRSR640255-2"/>
    </source>
</evidence>
<dbReference type="AlphaFoldDB" id="A0A9D9N0H5"/>
<feature type="chain" id="PRO_5038848010" evidence="4">
    <location>
        <begin position="20"/>
        <end position="546"/>
    </location>
</feature>
<evidence type="ECO:0000256" key="4">
    <source>
        <dbReference type="SAM" id="SignalP"/>
    </source>
</evidence>
<feature type="binding site" evidence="2">
    <location>
        <position position="421"/>
    </location>
    <ligand>
        <name>Mg(2+)</name>
        <dbReference type="ChEBI" id="CHEBI:18420"/>
        <note>catalytic</note>
    </ligand>
</feature>
<accession>A0A9D9N0H5</accession>
<proteinExistence type="predicted"/>
<evidence type="ECO:0000256" key="1">
    <source>
        <dbReference type="PIRSR" id="PIRSR640255-1"/>
    </source>
</evidence>
<keyword evidence="7" id="KW-0255">Endonuclease</keyword>
<keyword evidence="4" id="KW-0732">Signal</keyword>
<dbReference type="EMBL" id="JADIMK010000063">
    <property type="protein sequence ID" value="MBO8455929.1"/>
    <property type="molecule type" value="Genomic_DNA"/>
</dbReference>
<feature type="signal peptide" evidence="4">
    <location>
        <begin position="1"/>
        <end position="19"/>
    </location>
</feature>
<feature type="region of interest" description="Disordered" evidence="3">
    <location>
        <begin position="232"/>
        <end position="273"/>
    </location>
</feature>
<dbReference type="PANTHER" id="PTHR13966">
    <property type="entry name" value="ENDONUCLEASE RELATED"/>
    <property type="match status" value="1"/>
</dbReference>
<keyword evidence="7" id="KW-0540">Nuclease</keyword>
<dbReference type="GO" id="GO:0046872">
    <property type="term" value="F:metal ion binding"/>
    <property type="evidence" value="ECO:0007669"/>
    <property type="project" value="UniProtKB-KW"/>
</dbReference>
<keyword evidence="7" id="KW-0378">Hydrolase</keyword>
<evidence type="ECO:0000259" key="5">
    <source>
        <dbReference type="SMART" id="SM00477"/>
    </source>
</evidence>
<dbReference type="SUPFAM" id="SSF54060">
    <property type="entry name" value="His-Me finger endonucleases"/>
    <property type="match status" value="1"/>
</dbReference>
<evidence type="ECO:0000259" key="6">
    <source>
        <dbReference type="SMART" id="SM00892"/>
    </source>
</evidence>